<proteinExistence type="predicted"/>
<dbReference type="HOGENOM" id="CLU_029647_1_0_1"/>
<reference evidence="4 5" key="1">
    <citation type="submission" date="2014-04" db="EMBL/GenBank/DDBJ databases">
        <authorList>
            <consortium name="DOE Joint Genome Institute"/>
            <person name="Kuo A."/>
            <person name="Kohler A."/>
            <person name="Nagy L.G."/>
            <person name="Floudas D."/>
            <person name="Copeland A."/>
            <person name="Barry K.W."/>
            <person name="Cichocki N."/>
            <person name="Veneault-Fourrey C."/>
            <person name="LaButti K."/>
            <person name="Lindquist E.A."/>
            <person name="Lipzen A."/>
            <person name="Lundell T."/>
            <person name="Morin E."/>
            <person name="Murat C."/>
            <person name="Sun H."/>
            <person name="Tunlid A."/>
            <person name="Henrissat B."/>
            <person name="Grigoriev I.V."/>
            <person name="Hibbett D.S."/>
            <person name="Martin F."/>
            <person name="Nordberg H.P."/>
            <person name="Cantor M.N."/>
            <person name="Hua S.X."/>
        </authorList>
    </citation>
    <scope>NUCLEOTIDE SEQUENCE [LARGE SCALE GENOMIC DNA]</scope>
    <source>
        <strain evidence="4 5">LaAM-08-1</strain>
    </source>
</reference>
<feature type="compositionally biased region" description="Basic and acidic residues" evidence="2">
    <location>
        <begin position="14"/>
        <end position="28"/>
    </location>
</feature>
<dbReference type="AlphaFoldDB" id="A0A0C9WVC6"/>
<dbReference type="GO" id="GO:0030686">
    <property type="term" value="C:90S preribosome"/>
    <property type="evidence" value="ECO:0007669"/>
    <property type="project" value="TreeGrafter"/>
</dbReference>
<feature type="domain" description="Bud22" evidence="3">
    <location>
        <begin position="20"/>
        <end position="461"/>
    </location>
</feature>
<protein>
    <recommendedName>
        <fullName evidence="3">Bud22 domain-containing protein</fullName>
    </recommendedName>
</protein>
<feature type="region of interest" description="Disordered" evidence="2">
    <location>
        <begin position="335"/>
        <end position="462"/>
    </location>
</feature>
<dbReference type="STRING" id="1095629.A0A0C9WVC6"/>
<name>A0A0C9WVC6_9AGAR</name>
<accession>A0A0C9WVC6</accession>
<dbReference type="Proteomes" id="UP000054477">
    <property type="component" value="Unassembled WGS sequence"/>
</dbReference>
<keyword evidence="1" id="KW-0175">Coiled coil</keyword>
<reference evidence="5" key="2">
    <citation type="submission" date="2015-01" db="EMBL/GenBank/DDBJ databases">
        <title>Evolutionary Origins and Diversification of the Mycorrhizal Mutualists.</title>
        <authorList>
            <consortium name="DOE Joint Genome Institute"/>
            <consortium name="Mycorrhizal Genomics Consortium"/>
            <person name="Kohler A."/>
            <person name="Kuo A."/>
            <person name="Nagy L.G."/>
            <person name="Floudas D."/>
            <person name="Copeland A."/>
            <person name="Barry K.W."/>
            <person name="Cichocki N."/>
            <person name="Veneault-Fourrey C."/>
            <person name="LaButti K."/>
            <person name="Lindquist E.A."/>
            <person name="Lipzen A."/>
            <person name="Lundell T."/>
            <person name="Morin E."/>
            <person name="Murat C."/>
            <person name="Riley R."/>
            <person name="Ohm R."/>
            <person name="Sun H."/>
            <person name="Tunlid A."/>
            <person name="Henrissat B."/>
            <person name="Grigoriev I.V."/>
            <person name="Hibbett D.S."/>
            <person name="Martin F."/>
        </authorList>
    </citation>
    <scope>NUCLEOTIDE SEQUENCE [LARGE SCALE GENOMIC DNA]</scope>
    <source>
        <strain evidence="5">LaAM-08-1</strain>
    </source>
</reference>
<dbReference type="PANTHER" id="PTHR23325:SF1">
    <property type="entry name" value="SERUM RESPONSE FACTOR-BINDING PROTEIN 1"/>
    <property type="match status" value="1"/>
</dbReference>
<evidence type="ECO:0000256" key="1">
    <source>
        <dbReference type="ARBA" id="ARBA00023054"/>
    </source>
</evidence>
<keyword evidence="5" id="KW-1185">Reference proteome</keyword>
<dbReference type="EMBL" id="KN838581">
    <property type="protein sequence ID" value="KIK03385.1"/>
    <property type="molecule type" value="Genomic_DNA"/>
</dbReference>
<dbReference type="Pfam" id="PF09073">
    <property type="entry name" value="BUD22"/>
    <property type="match status" value="1"/>
</dbReference>
<evidence type="ECO:0000313" key="4">
    <source>
        <dbReference type="EMBL" id="KIK03385.1"/>
    </source>
</evidence>
<dbReference type="GO" id="GO:0005634">
    <property type="term" value="C:nucleus"/>
    <property type="evidence" value="ECO:0007669"/>
    <property type="project" value="TreeGrafter"/>
</dbReference>
<feature type="region of interest" description="Disordered" evidence="2">
    <location>
        <begin position="176"/>
        <end position="219"/>
    </location>
</feature>
<dbReference type="GO" id="GO:0030490">
    <property type="term" value="P:maturation of SSU-rRNA"/>
    <property type="evidence" value="ECO:0007669"/>
    <property type="project" value="TreeGrafter"/>
</dbReference>
<sequence length="462" mass="50753">MEMTEKRGVKRKRYDPPQEHHDIKEVHKASKKAKVFETQKLVKRLKDLRLGNFCDIDPLSEPFIRRKGDDPKAIEEYEKQLTSLKVIPFVLPFDHDTIGNTAFKTKILKDHSFRENDSVQAVLSSEVGGNVATPAKPGTPLAKVQSRLLSSKLLAAQIVVSIENLRILLDPTLRDPKVEGTEEDTTVPAPKQKKASTLSGEQSVADAATEGYGSDEGEWKGVVDENQDMADAAIGDIVAEGWESGTVGEGDDAAGSDGWESSSMGNDEDVSENGDRQALHVKPWVEKSSTAVLKAKVSASGLQSTFLPSLSVGFVRGGSEESDWSEEGRVADIDVKKNRRGQRARRAIWEKKYGRNANHKKKESVEGKKFGSVGGEPSRPRQLHNPQPYSGASGKVKPTSQQRQPPDMGWGQRRIGPNKIPSSKSETKADQSLHPSWEAKRKLKQKESAGIMPSQGTKIKFS</sequence>
<dbReference type="InterPro" id="IPR015158">
    <property type="entry name" value="Bud22_dom"/>
</dbReference>
<feature type="region of interest" description="Disordered" evidence="2">
    <location>
        <begin position="1"/>
        <end position="28"/>
    </location>
</feature>
<feature type="region of interest" description="Disordered" evidence="2">
    <location>
        <begin position="243"/>
        <end position="280"/>
    </location>
</feature>
<organism evidence="4 5">
    <name type="scientific">Laccaria amethystina LaAM-08-1</name>
    <dbReference type="NCBI Taxonomy" id="1095629"/>
    <lineage>
        <taxon>Eukaryota</taxon>
        <taxon>Fungi</taxon>
        <taxon>Dikarya</taxon>
        <taxon>Basidiomycota</taxon>
        <taxon>Agaricomycotina</taxon>
        <taxon>Agaricomycetes</taxon>
        <taxon>Agaricomycetidae</taxon>
        <taxon>Agaricales</taxon>
        <taxon>Agaricineae</taxon>
        <taxon>Hydnangiaceae</taxon>
        <taxon>Laccaria</taxon>
    </lineage>
</organism>
<evidence type="ECO:0000256" key="2">
    <source>
        <dbReference type="SAM" id="MobiDB-lite"/>
    </source>
</evidence>
<dbReference type="InterPro" id="IPR037393">
    <property type="entry name" value="Bud22/SRFB1"/>
</dbReference>
<gene>
    <name evidence="4" type="ORF">K443DRAFT_121522</name>
</gene>
<dbReference type="OrthoDB" id="3364872at2759"/>
<evidence type="ECO:0000259" key="3">
    <source>
        <dbReference type="Pfam" id="PF09073"/>
    </source>
</evidence>
<feature type="compositionally biased region" description="Basic residues" evidence="2">
    <location>
        <begin position="337"/>
        <end position="346"/>
    </location>
</feature>
<evidence type="ECO:0000313" key="5">
    <source>
        <dbReference type="Proteomes" id="UP000054477"/>
    </source>
</evidence>
<dbReference type="PANTHER" id="PTHR23325">
    <property type="entry name" value="SERUM RESPONSE FACTOR-BINDING"/>
    <property type="match status" value="1"/>
</dbReference>